<dbReference type="Proteomes" id="UP000678393">
    <property type="component" value="Unassembled WGS sequence"/>
</dbReference>
<dbReference type="OrthoDB" id="406773at2759"/>
<evidence type="ECO:0000313" key="3">
    <source>
        <dbReference type="Proteomes" id="UP000678393"/>
    </source>
</evidence>
<accession>A0A8S3ZMN8</accession>
<reference evidence="2" key="1">
    <citation type="submission" date="2021-04" db="EMBL/GenBank/DDBJ databases">
        <authorList>
            <consortium name="Molecular Ecology Group"/>
        </authorList>
    </citation>
    <scope>NUCLEOTIDE SEQUENCE</scope>
</reference>
<organism evidence="2 3">
    <name type="scientific">Candidula unifasciata</name>
    <dbReference type="NCBI Taxonomy" id="100452"/>
    <lineage>
        <taxon>Eukaryota</taxon>
        <taxon>Metazoa</taxon>
        <taxon>Spiralia</taxon>
        <taxon>Lophotrochozoa</taxon>
        <taxon>Mollusca</taxon>
        <taxon>Gastropoda</taxon>
        <taxon>Heterobranchia</taxon>
        <taxon>Euthyneura</taxon>
        <taxon>Panpulmonata</taxon>
        <taxon>Eupulmonata</taxon>
        <taxon>Stylommatophora</taxon>
        <taxon>Helicina</taxon>
        <taxon>Helicoidea</taxon>
        <taxon>Geomitridae</taxon>
        <taxon>Candidula</taxon>
    </lineage>
</organism>
<protein>
    <submittedName>
        <fullName evidence="2">Uncharacterized protein</fullName>
    </submittedName>
</protein>
<comment type="caution">
    <text evidence="2">The sequence shown here is derived from an EMBL/GenBank/DDBJ whole genome shotgun (WGS) entry which is preliminary data.</text>
</comment>
<keyword evidence="1" id="KW-0472">Membrane</keyword>
<keyword evidence="3" id="KW-1185">Reference proteome</keyword>
<dbReference type="EMBL" id="CAJHNH020003334">
    <property type="protein sequence ID" value="CAG5129025.1"/>
    <property type="molecule type" value="Genomic_DNA"/>
</dbReference>
<feature type="transmembrane region" description="Helical" evidence="1">
    <location>
        <begin position="12"/>
        <end position="30"/>
    </location>
</feature>
<name>A0A8S3ZMN8_9EUPU</name>
<proteinExistence type="predicted"/>
<evidence type="ECO:0000313" key="2">
    <source>
        <dbReference type="EMBL" id="CAG5129025.1"/>
    </source>
</evidence>
<gene>
    <name evidence="2" type="ORF">CUNI_LOCUS14583</name>
</gene>
<evidence type="ECO:0000256" key="1">
    <source>
        <dbReference type="SAM" id="Phobius"/>
    </source>
</evidence>
<sequence length="293" mass="32852">MARNWDIGFNKKFIWLIVFATIITVTYLLGMQYIRQMGALSGVTYVPHPQQLKDSVRYKQQRDVLSRQLNLMKQAYGQQSCEQLKLIKLAGKSVDVRVSESGGWCSESSSPNSTDHVWDKGLSTALSKFSKGKTVGSFGDGPGKYKSHIDSLAEVVSYTAYDGAPHVENVTRGLVKFLDLTAPQYGIPAFDWVISLEVGEHIPAKYEDIYLDNLVRHAKEGIILSWATPGQEGLSHVNNKPLVDVVAQLNKRGFHINLQAGEPLRQASSFYWLKNNINVYYRKHAESFIPDDA</sequence>
<keyword evidence="1" id="KW-0812">Transmembrane</keyword>
<dbReference type="AlphaFoldDB" id="A0A8S3ZMN8"/>
<keyword evidence="1" id="KW-1133">Transmembrane helix</keyword>